<sequence>MADKISFLECYNRDHQHPVNKLTHAIGIPMIVVSLPLFFWNGKWAAVLFILGWIFQFVGHFFEGNPPSFFKNPVYLLIGPWWILKRLGRFLLGKPLK</sequence>
<gene>
    <name evidence="2" type="ORF">SAMN05518846_102370</name>
</gene>
<evidence type="ECO:0000313" key="2">
    <source>
        <dbReference type="EMBL" id="SFJ20796.1"/>
    </source>
</evidence>
<dbReference type="PANTHER" id="PTHR28026">
    <property type="entry name" value="DUF962 DOMAIN PROTEIN (AFU_ORTHOLOGUE AFUA_8G05310)"/>
    <property type="match status" value="1"/>
</dbReference>
<organism evidence="2 3">
    <name type="scientific">Brevibacillus centrosporus</name>
    <dbReference type="NCBI Taxonomy" id="54910"/>
    <lineage>
        <taxon>Bacteria</taxon>
        <taxon>Bacillati</taxon>
        <taxon>Bacillota</taxon>
        <taxon>Bacilli</taxon>
        <taxon>Bacillales</taxon>
        <taxon>Paenibacillaceae</taxon>
        <taxon>Brevibacillus</taxon>
    </lineage>
</organism>
<proteinExistence type="predicted"/>
<dbReference type="STRING" id="1884381.SAMN05518846_102370"/>
<protein>
    <recommendedName>
        <fullName evidence="4">DUF962 domain-containing protein</fullName>
    </recommendedName>
</protein>
<dbReference type="PANTHER" id="PTHR28026:SF9">
    <property type="entry name" value="2-HYDROXY-PALMITIC ACID DIOXYGENASE MPO1"/>
    <property type="match status" value="1"/>
</dbReference>
<keyword evidence="3" id="KW-1185">Reference proteome</keyword>
<dbReference type="Proteomes" id="UP000198915">
    <property type="component" value="Unassembled WGS sequence"/>
</dbReference>
<dbReference type="EMBL" id="FORT01000002">
    <property type="protein sequence ID" value="SFJ20796.1"/>
    <property type="molecule type" value="Genomic_DNA"/>
</dbReference>
<feature type="transmembrane region" description="Helical" evidence="1">
    <location>
        <begin position="44"/>
        <end position="62"/>
    </location>
</feature>
<evidence type="ECO:0000313" key="3">
    <source>
        <dbReference type="Proteomes" id="UP000198915"/>
    </source>
</evidence>
<dbReference type="InterPro" id="IPR009305">
    <property type="entry name" value="Mpo1-like"/>
</dbReference>
<accession>A0A1I3PIB5</accession>
<feature type="transmembrane region" description="Helical" evidence="1">
    <location>
        <begin position="22"/>
        <end position="39"/>
    </location>
</feature>
<evidence type="ECO:0000256" key="1">
    <source>
        <dbReference type="SAM" id="Phobius"/>
    </source>
</evidence>
<keyword evidence="1" id="KW-0472">Membrane</keyword>
<dbReference type="RefSeq" id="WP_092266859.1">
    <property type="nucleotide sequence ID" value="NZ_FORT01000002.1"/>
</dbReference>
<dbReference type="AlphaFoldDB" id="A0A1I3PIB5"/>
<dbReference type="GO" id="GO:0046521">
    <property type="term" value="P:sphingoid catabolic process"/>
    <property type="evidence" value="ECO:0007669"/>
    <property type="project" value="TreeGrafter"/>
</dbReference>
<reference evidence="3" key="1">
    <citation type="submission" date="2016-10" db="EMBL/GenBank/DDBJ databases">
        <authorList>
            <person name="Varghese N."/>
            <person name="Submissions S."/>
        </authorList>
    </citation>
    <scope>NUCLEOTIDE SEQUENCE [LARGE SCALE GENOMIC DNA]</scope>
    <source>
        <strain evidence="3">OK042</strain>
    </source>
</reference>
<dbReference type="Pfam" id="PF06127">
    <property type="entry name" value="Mpo1-like"/>
    <property type="match status" value="1"/>
</dbReference>
<keyword evidence="1" id="KW-0812">Transmembrane</keyword>
<keyword evidence="1" id="KW-1133">Transmembrane helix</keyword>
<evidence type="ECO:0008006" key="4">
    <source>
        <dbReference type="Google" id="ProtNLM"/>
    </source>
</evidence>
<name>A0A1I3PIB5_9BACL</name>
<dbReference type="GO" id="GO:0016020">
    <property type="term" value="C:membrane"/>
    <property type="evidence" value="ECO:0007669"/>
    <property type="project" value="GOC"/>
</dbReference>